<evidence type="ECO:0000313" key="1">
    <source>
        <dbReference type="EMBL" id="AWW50739.1"/>
    </source>
</evidence>
<dbReference type="OrthoDB" id="9794557at2"/>
<dbReference type="EMBL" id="CP030085">
    <property type="protein sequence ID" value="AWW50739.1"/>
    <property type="molecule type" value="Genomic_DNA"/>
</dbReference>
<dbReference type="KEGG" id="poh:DPM16_07920"/>
<reference evidence="1" key="3">
    <citation type="journal article" date="2019" name="Int. J. Syst. Evol. Microbiol.">
        <title>Polynucleobacter paneuropaeus sp. nov., characterized by six strains isolated from freshwater lakes located along a 3000 km north-south cross-section across Europe.</title>
        <authorList>
            <person name="Hoetzinger M."/>
            <person name="Schmidt J."/>
            <person name="Pitt A."/>
            <person name="Koll U."/>
            <person name="Lang E."/>
            <person name="Hahn M.W."/>
        </authorList>
    </citation>
    <scope>NUCLEOTIDE SEQUENCE</scope>
    <source>
        <strain evidence="1">MG-25-Pas1-D2</strain>
    </source>
</reference>
<evidence type="ECO:0000313" key="3">
    <source>
        <dbReference type="EMBL" id="RAZ43956.1"/>
    </source>
</evidence>
<dbReference type="GeneID" id="66833048"/>
<dbReference type="Proteomes" id="UP000251072">
    <property type="component" value="Unassembled WGS sequence"/>
</dbReference>
<accession>A0A2Z4JVI6</accession>
<evidence type="ECO:0000313" key="4">
    <source>
        <dbReference type="Proteomes" id="UP000248592"/>
    </source>
</evidence>
<evidence type="ECO:0008006" key="6">
    <source>
        <dbReference type="Google" id="ProtNLM"/>
    </source>
</evidence>
<organism evidence="1 4">
    <name type="scientific">Polynucleobacter paneuropaeus</name>
    <dbReference type="NCBI Taxonomy" id="2527775"/>
    <lineage>
        <taxon>Bacteria</taxon>
        <taxon>Pseudomonadati</taxon>
        <taxon>Pseudomonadota</taxon>
        <taxon>Betaproteobacteria</taxon>
        <taxon>Burkholderiales</taxon>
        <taxon>Burkholderiaceae</taxon>
        <taxon>Polynucleobacter</taxon>
    </lineage>
</organism>
<evidence type="ECO:0000313" key="5">
    <source>
        <dbReference type="Proteomes" id="UP000251072"/>
    </source>
</evidence>
<name>A0A2Z4JVI6_9BURK</name>
<gene>
    <name evidence="3" type="ORF">DP176_00935</name>
    <name evidence="2" type="ORF">G6693_05870</name>
    <name evidence="1" type="ORF">Pas1_09090</name>
</gene>
<dbReference type="AlphaFoldDB" id="A0A2Z4JVI6"/>
<proteinExistence type="predicted"/>
<protein>
    <recommendedName>
        <fullName evidence="6">6-phosphogluconate dehydrogenase</fullName>
    </recommendedName>
</protein>
<dbReference type="Proteomes" id="UP000248592">
    <property type="component" value="Chromosome"/>
</dbReference>
<reference evidence="4" key="1">
    <citation type="submission" date="2018-06" db="EMBL/GenBank/DDBJ databases">
        <title>Description of a new Polynucleobacter species.</title>
        <authorList>
            <person name="Hahn M.W."/>
        </authorList>
    </citation>
    <scope>NUCLEOTIDE SEQUENCE [LARGE SCALE GENOMIC DNA]</scope>
    <source>
        <strain evidence="4">MG-25-Pas1-D2</strain>
    </source>
</reference>
<keyword evidence="5" id="KW-1185">Reference proteome</keyword>
<evidence type="ECO:0000313" key="2">
    <source>
        <dbReference type="EMBL" id="MBT8591454.1"/>
    </source>
</evidence>
<dbReference type="EMBL" id="QMCH01000001">
    <property type="protein sequence ID" value="RAZ43956.1"/>
    <property type="molecule type" value="Genomic_DNA"/>
</dbReference>
<dbReference type="RefSeq" id="WP_112209376.1">
    <property type="nucleotide sequence ID" value="NZ_CBCSBS010000002.1"/>
</dbReference>
<dbReference type="EMBL" id="JAANGI010000001">
    <property type="protein sequence ID" value="MBT8591454.1"/>
    <property type="molecule type" value="Genomic_DNA"/>
</dbReference>
<reference evidence="2" key="4">
    <citation type="journal article" date="2021" name="Genome Biol. Evol.">
        <title>Continental-Scale Gene Flow Prevents Allopatric Divergence of Pelagic Freshwater Bacteria.</title>
        <authorList>
            <person name="Hoetzinger M."/>
            <person name="Pitt A."/>
            <person name="Huemer A."/>
            <person name="Hahn M.W."/>
        </authorList>
    </citation>
    <scope>NUCLEOTIDE SEQUENCE</scope>
    <source>
        <strain evidence="2">AP-YLGG-20-G6</strain>
    </source>
</reference>
<reference evidence="3 5" key="2">
    <citation type="submission" date="2018-06" db="EMBL/GenBank/DDBJ databases">
        <title>Genome of strain Polynucleobacter sp. FUKU-NW-11.</title>
        <authorList>
            <person name="Hahn M.W."/>
        </authorList>
    </citation>
    <scope>NUCLEOTIDE SEQUENCE [LARGE SCALE GENOMIC DNA]</scope>
    <source>
        <strain evidence="3">FUKU-NW-11</strain>
        <strain evidence="5">FUKU-NW11</strain>
    </source>
</reference>
<sequence length="121" mass="13612">MKRFIKWLLSLVLIGLVGLSAYTWAMLNWAYATGERAGYVQKFSKKGFICKTWEGELAMVSMPGTIAEKFFFTVRDEAVAQKLNANLGNKVVVKYEQHIGLPTSCFGETEYFVSGVDVLQE</sequence>
<dbReference type="Proteomes" id="UP000762271">
    <property type="component" value="Unassembled WGS sequence"/>
</dbReference>